<dbReference type="AlphaFoldDB" id="A0A9D9HEC4"/>
<feature type="domain" description="RNA polymerase sigma-70 region 2" evidence="5">
    <location>
        <begin position="24"/>
        <end position="90"/>
    </location>
</feature>
<dbReference type="GO" id="GO:0006352">
    <property type="term" value="P:DNA-templated transcription initiation"/>
    <property type="evidence" value="ECO:0007669"/>
    <property type="project" value="InterPro"/>
</dbReference>
<sequence>MIRRPDNELVKQLAAGDEEAFCELYACYWKKLCNFCSRFLESYDLAENYAQDIFMKIWENRELLDQEKSFSSYLYTIARNKVLNYLRHVARSETLSRKYIQAYSDSPEYEPECGEELLEKDYFALLRQAILRLSPRQRQVFCMSRNGNMTHKEIAERLGLSVYTIQEYMSDSLKSIKDYVSKHSDIIFPLLLIFFNLH</sequence>
<gene>
    <name evidence="7" type="ORF">IAC29_03265</name>
</gene>
<evidence type="ECO:0000313" key="8">
    <source>
        <dbReference type="Proteomes" id="UP000810252"/>
    </source>
</evidence>
<dbReference type="InterPro" id="IPR013325">
    <property type="entry name" value="RNA_pol_sigma_r2"/>
</dbReference>
<evidence type="ECO:0000256" key="2">
    <source>
        <dbReference type="ARBA" id="ARBA00023015"/>
    </source>
</evidence>
<comment type="caution">
    <text evidence="7">The sequence shown here is derived from an EMBL/GenBank/DDBJ whole genome shotgun (WGS) entry which is preliminary data.</text>
</comment>
<dbReference type="InterPro" id="IPR007627">
    <property type="entry name" value="RNA_pol_sigma70_r2"/>
</dbReference>
<dbReference type="EMBL" id="JADIMQ010000048">
    <property type="protein sequence ID" value="MBO8448276.1"/>
    <property type="molecule type" value="Genomic_DNA"/>
</dbReference>
<dbReference type="InterPro" id="IPR013249">
    <property type="entry name" value="RNA_pol_sigma70_r4_t2"/>
</dbReference>
<proteinExistence type="inferred from homology"/>
<keyword evidence="4" id="KW-0804">Transcription</keyword>
<reference evidence="7" key="1">
    <citation type="submission" date="2020-10" db="EMBL/GenBank/DDBJ databases">
        <authorList>
            <person name="Gilroy R."/>
        </authorList>
    </citation>
    <scope>NUCLEOTIDE SEQUENCE</scope>
    <source>
        <strain evidence="7">20514</strain>
    </source>
</reference>
<dbReference type="CDD" id="cd06171">
    <property type="entry name" value="Sigma70_r4"/>
    <property type="match status" value="1"/>
</dbReference>
<comment type="similarity">
    <text evidence="1">Belongs to the sigma-70 factor family. ECF subfamily.</text>
</comment>
<dbReference type="SUPFAM" id="SSF88659">
    <property type="entry name" value="Sigma3 and sigma4 domains of RNA polymerase sigma factors"/>
    <property type="match status" value="1"/>
</dbReference>
<keyword evidence="3" id="KW-0731">Sigma factor</keyword>
<evidence type="ECO:0000313" key="7">
    <source>
        <dbReference type="EMBL" id="MBO8448276.1"/>
    </source>
</evidence>
<reference evidence="7" key="2">
    <citation type="journal article" date="2021" name="PeerJ">
        <title>Extensive microbial diversity within the chicken gut microbiome revealed by metagenomics and culture.</title>
        <authorList>
            <person name="Gilroy R."/>
            <person name="Ravi A."/>
            <person name="Getino M."/>
            <person name="Pursley I."/>
            <person name="Horton D.L."/>
            <person name="Alikhan N.F."/>
            <person name="Baker D."/>
            <person name="Gharbi K."/>
            <person name="Hall N."/>
            <person name="Watson M."/>
            <person name="Adriaenssens E.M."/>
            <person name="Foster-Nyarko E."/>
            <person name="Jarju S."/>
            <person name="Secka A."/>
            <person name="Antonio M."/>
            <person name="Oren A."/>
            <person name="Chaudhuri R.R."/>
            <person name="La Ragione R."/>
            <person name="Hildebrand F."/>
            <person name="Pallen M.J."/>
        </authorList>
    </citation>
    <scope>NUCLEOTIDE SEQUENCE</scope>
    <source>
        <strain evidence="7">20514</strain>
    </source>
</reference>
<dbReference type="NCBIfam" id="TIGR02937">
    <property type="entry name" value="sigma70-ECF"/>
    <property type="match status" value="1"/>
</dbReference>
<dbReference type="InterPro" id="IPR014327">
    <property type="entry name" value="RNA_pol_sigma70_bacteroid"/>
</dbReference>
<dbReference type="PANTHER" id="PTHR43133">
    <property type="entry name" value="RNA POLYMERASE ECF-TYPE SIGMA FACTO"/>
    <property type="match status" value="1"/>
</dbReference>
<name>A0A9D9HEC4_9BACT</name>
<dbReference type="InterPro" id="IPR036388">
    <property type="entry name" value="WH-like_DNA-bd_sf"/>
</dbReference>
<dbReference type="NCBIfam" id="TIGR02985">
    <property type="entry name" value="Sig70_bacteroi1"/>
    <property type="match status" value="1"/>
</dbReference>
<dbReference type="SUPFAM" id="SSF88946">
    <property type="entry name" value="Sigma2 domain of RNA polymerase sigma factors"/>
    <property type="match status" value="1"/>
</dbReference>
<keyword evidence="2" id="KW-0805">Transcription regulation</keyword>
<accession>A0A9D9HEC4</accession>
<dbReference type="Gene3D" id="1.10.1740.10">
    <property type="match status" value="1"/>
</dbReference>
<evidence type="ECO:0000256" key="4">
    <source>
        <dbReference type="ARBA" id="ARBA00023163"/>
    </source>
</evidence>
<evidence type="ECO:0000259" key="6">
    <source>
        <dbReference type="Pfam" id="PF08281"/>
    </source>
</evidence>
<evidence type="ECO:0000256" key="3">
    <source>
        <dbReference type="ARBA" id="ARBA00023082"/>
    </source>
</evidence>
<protein>
    <submittedName>
        <fullName evidence="7">RNA polymerase sigma-70 factor</fullName>
    </submittedName>
</protein>
<dbReference type="Pfam" id="PF08281">
    <property type="entry name" value="Sigma70_r4_2"/>
    <property type="match status" value="1"/>
</dbReference>
<dbReference type="Gene3D" id="1.10.10.10">
    <property type="entry name" value="Winged helix-like DNA-binding domain superfamily/Winged helix DNA-binding domain"/>
    <property type="match status" value="1"/>
</dbReference>
<dbReference type="Proteomes" id="UP000810252">
    <property type="component" value="Unassembled WGS sequence"/>
</dbReference>
<dbReference type="InterPro" id="IPR039425">
    <property type="entry name" value="RNA_pol_sigma-70-like"/>
</dbReference>
<dbReference type="Pfam" id="PF04542">
    <property type="entry name" value="Sigma70_r2"/>
    <property type="match status" value="1"/>
</dbReference>
<dbReference type="GO" id="GO:0003677">
    <property type="term" value="F:DNA binding"/>
    <property type="evidence" value="ECO:0007669"/>
    <property type="project" value="InterPro"/>
</dbReference>
<dbReference type="InterPro" id="IPR013324">
    <property type="entry name" value="RNA_pol_sigma_r3/r4-like"/>
</dbReference>
<dbReference type="InterPro" id="IPR014284">
    <property type="entry name" value="RNA_pol_sigma-70_dom"/>
</dbReference>
<evidence type="ECO:0000256" key="1">
    <source>
        <dbReference type="ARBA" id="ARBA00010641"/>
    </source>
</evidence>
<dbReference type="PANTHER" id="PTHR43133:SF46">
    <property type="entry name" value="RNA POLYMERASE SIGMA-70 FACTOR ECF SUBFAMILY"/>
    <property type="match status" value="1"/>
</dbReference>
<organism evidence="7 8">
    <name type="scientific">Candidatus Cryptobacteroides merdigallinarum</name>
    <dbReference type="NCBI Taxonomy" id="2840770"/>
    <lineage>
        <taxon>Bacteria</taxon>
        <taxon>Pseudomonadati</taxon>
        <taxon>Bacteroidota</taxon>
        <taxon>Bacteroidia</taxon>
        <taxon>Bacteroidales</taxon>
        <taxon>Candidatus Cryptobacteroides</taxon>
    </lineage>
</organism>
<dbReference type="GO" id="GO:0016987">
    <property type="term" value="F:sigma factor activity"/>
    <property type="evidence" value="ECO:0007669"/>
    <property type="project" value="UniProtKB-KW"/>
</dbReference>
<feature type="domain" description="RNA polymerase sigma factor 70 region 4 type 2" evidence="6">
    <location>
        <begin position="125"/>
        <end position="174"/>
    </location>
</feature>
<evidence type="ECO:0000259" key="5">
    <source>
        <dbReference type="Pfam" id="PF04542"/>
    </source>
</evidence>